<feature type="active site" evidence="6">
    <location>
        <position position="390"/>
    </location>
</feature>
<dbReference type="RefSeq" id="WP_163086421.1">
    <property type="nucleotide sequence ID" value="NZ_JAAAWN010000018.1"/>
</dbReference>
<dbReference type="Proteomes" id="UP000470213">
    <property type="component" value="Unassembled WGS sequence"/>
</dbReference>
<evidence type="ECO:0000256" key="1">
    <source>
        <dbReference type="ARBA" id="ARBA00010815"/>
    </source>
</evidence>
<accession>A0A7X5LMN0</accession>
<dbReference type="InterPro" id="IPR029063">
    <property type="entry name" value="SAM-dependent_MTases_sf"/>
</dbReference>
<evidence type="ECO:0000313" key="7">
    <source>
        <dbReference type="EMBL" id="NDV92136.1"/>
    </source>
</evidence>
<dbReference type="EMBL" id="JAAAWN010000018">
    <property type="protein sequence ID" value="NDV92136.1"/>
    <property type="molecule type" value="Genomic_DNA"/>
</dbReference>
<dbReference type="GO" id="GO:0008168">
    <property type="term" value="F:methyltransferase activity"/>
    <property type="evidence" value="ECO:0007669"/>
    <property type="project" value="UniProtKB-KW"/>
</dbReference>
<dbReference type="AlphaFoldDB" id="A0A7X5LMN0"/>
<evidence type="ECO:0000256" key="3">
    <source>
        <dbReference type="ARBA" id="ARBA00022679"/>
    </source>
</evidence>
<dbReference type="Gene3D" id="3.40.50.150">
    <property type="entry name" value="Vaccinia Virus protein VP39"/>
    <property type="match status" value="1"/>
</dbReference>
<evidence type="ECO:0000313" key="8">
    <source>
        <dbReference type="Proteomes" id="UP000470213"/>
    </source>
</evidence>
<evidence type="ECO:0000256" key="5">
    <source>
        <dbReference type="ARBA" id="ARBA00023098"/>
    </source>
</evidence>
<keyword evidence="3 7" id="KW-0808">Transferase</keyword>
<evidence type="ECO:0000256" key="4">
    <source>
        <dbReference type="ARBA" id="ARBA00022691"/>
    </source>
</evidence>
<keyword evidence="4" id="KW-0949">S-adenosyl-L-methionine</keyword>
<gene>
    <name evidence="7" type="ORF">GTH32_13225</name>
</gene>
<dbReference type="PIRSF" id="PIRSF003085">
    <property type="entry name" value="CMAS"/>
    <property type="match status" value="1"/>
</dbReference>
<dbReference type="InterPro" id="IPR003333">
    <property type="entry name" value="CMAS"/>
</dbReference>
<dbReference type="GO" id="GO:0008610">
    <property type="term" value="P:lipid biosynthetic process"/>
    <property type="evidence" value="ECO:0007669"/>
    <property type="project" value="InterPro"/>
</dbReference>
<dbReference type="PANTHER" id="PTHR43667">
    <property type="entry name" value="CYCLOPROPANE-FATTY-ACYL-PHOSPHOLIPID SYNTHASE"/>
    <property type="match status" value="1"/>
</dbReference>
<proteinExistence type="inferred from homology"/>
<keyword evidence="5" id="KW-0443">Lipid metabolism</keyword>
<sequence length="417" mass="47898">MSFGESVLITTSDASLIDKVCRTIFLKCLQSLPLGSLTILEDGHKVATFGEGNDALHGNVNIKNIKAYRPLLFGGSVGAGEAYMDGLWDTDDMTAVVRVFARNLPTLDKWENKFKWLSMPLMKIQHFANKNTQRQAKKNIEAHYDLGNKLYTRFLDETMMYSSAIYPDSNANLHQAQNNKLKTICDKLQLSKTDHLLEIGTGWGGLAVYAAKHYGCRVTTTTISEEQHAWAEDWIARENLTERITLLKKDYRLLEGKFDKLVSIEMIEAVGKDYLGNFFEKCSSLLKDNGLMLLQSITIDDRRYESYAKSVDFIQKYIFPGGFLPSQYELNAHLKRYSDMMIRDLHDIGLDYAYTLNHWYQAFISAKDSLLNDGYDERFVRMWTYYLKYCEGGFLERTISTVQLVISKPHYRASLQR</sequence>
<dbReference type="PANTHER" id="PTHR43667:SF2">
    <property type="entry name" value="FATTY ACID C-METHYL TRANSFERASE"/>
    <property type="match status" value="1"/>
</dbReference>
<evidence type="ECO:0000256" key="2">
    <source>
        <dbReference type="ARBA" id="ARBA00022603"/>
    </source>
</evidence>
<dbReference type="CDD" id="cd02440">
    <property type="entry name" value="AdoMet_MTases"/>
    <property type="match status" value="1"/>
</dbReference>
<dbReference type="GO" id="GO:0032259">
    <property type="term" value="P:methylation"/>
    <property type="evidence" value="ECO:0007669"/>
    <property type="project" value="UniProtKB-KW"/>
</dbReference>
<dbReference type="InterPro" id="IPR050723">
    <property type="entry name" value="CFA/CMAS"/>
</dbReference>
<reference evidence="7 8" key="1">
    <citation type="submission" date="2020-01" db="EMBL/GenBank/DDBJ databases">
        <authorList>
            <person name="Chen J."/>
            <person name="Zhu S."/>
            <person name="Yang J."/>
        </authorList>
    </citation>
    <scope>NUCLEOTIDE SEQUENCE [LARGE SCALE GENOMIC DNA]</scope>
    <source>
        <strain evidence="7 8">345S023</strain>
    </source>
</reference>
<organism evidence="7 8">
    <name type="scientific">Alteromonas profundi</name>
    <dbReference type="NCBI Taxonomy" id="2696062"/>
    <lineage>
        <taxon>Bacteria</taxon>
        <taxon>Pseudomonadati</taxon>
        <taxon>Pseudomonadota</taxon>
        <taxon>Gammaproteobacteria</taxon>
        <taxon>Alteromonadales</taxon>
        <taxon>Alteromonadaceae</taxon>
        <taxon>Alteromonas/Salinimonas group</taxon>
        <taxon>Alteromonas</taxon>
    </lineage>
</organism>
<comment type="similarity">
    <text evidence="1">Belongs to the CFA/CMAS family.</text>
</comment>
<dbReference type="SUPFAM" id="SSF53335">
    <property type="entry name" value="S-adenosyl-L-methionine-dependent methyltransferases"/>
    <property type="match status" value="1"/>
</dbReference>
<dbReference type="Pfam" id="PF02353">
    <property type="entry name" value="CMAS"/>
    <property type="match status" value="1"/>
</dbReference>
<keyword evidence="2 7" id="KW-0489">Methyltransferase</keyword>
<keyword evidence="8" id="KW-1185">Reference proteome</keyword>
<name>A0A7X5LMN0_9ALTE</name>
<evidence type="ECO:0000256" key="6">
    <source>
        <dbReference type="PIRSR" id="PIRSR003085-1"/>
    </source>
</evidence>
<comment type="caution">
    <text evidence="7">The sequence shown here is derived from an EMBL/GenBank/DDBJ whole genome shotgun (WGS) entry which is preliminary data.</text>
</comment>
<protein>
    <submittedName>
        <fullName evidence="7">Methyltransferase domain-containing protein</fullName>
    </submittedName>
</protein>